<evidence type="ECO:0000256" key="7">
    <source>
        <dbReference type="ARBA" id="ARBA00023136"/>
    </source>
</evidence>
<evidence type="ECO:0000313" key="10">
    <source>
        <dbReference type="Proteomes" id="UP001374579"/>
    </source>
</evidence>
<comment type="similarity">
    <text evidence="2 8">Belongs to the glycosyltransferase 92 family.</text>
</comment>
<gene>
    <name evidence="9" type="ORF">V1264_006662</name>
</gene>
<keyword evidence="5 8" id="KW-0812">Transmembrane</keyword>
<dbReference type="PANTHER" id="PTHR21461">
    <property type="entry name" value="GLYCOSYLTRANSFERASE FAMILY 92 PROTEIN"/>
    <property type="match status" value="1"/>
</dbReference>
<comment type="subcellular location">
    <subcellularLocation>
        <location evidence="1">Membrane</location>
        <topology evidence="1">Single-pass membrane protein</topology>
    </subcellularLocation>
</comment>
<dbReference type="GO" id="GO:0016757">
    <property type="term" value="F:glycosyltransferase activity"/>
    <property type="evidence" value="ECO:0007669"/>
    <property type="project" value="UniProtKB-UniRule"/>
</dbReference>
<evidence type="ECO:0000256" key="2">
    <source>
        <dbReference type="ARBA" id="ARBA00007647"/>
    </source>
</evidence>
<organism evidence="9 10">
    <name type="scientific">Littorina saxatilis</name>
    <dbReference type="NCBI Taxonomy" id="31220"/>
    <lineage>
        <taxon>Eukaryota</taxon>
        <taxon>Metazoa</taxon>
        <taxon>Spiralia</taxon>
        <taxon>Lophotrochozoa</taxon>
        <taxon>Mollusca</taxon>
        <taxon>Gastropoda</taxon>
        <taxon>Caenogastropoda</taxon>
        <taxon>Littorinimorpha</taxon>
        <taxon>Littorinoidea</taxon>
        <taxon>Littorinidae</taxon>
        <taxon>Littorina</taxon>
    </lineage>
</organism>
<dbReference type="PANTHER" id="PTHR21461:SF69">
    <property type="entry name" value="GLYCOSYLTRANSFERASE FAMILY 92 PROTEIN"/>
    <property type="match status" value="1"/>
</dbReference>
<keyword evidence="4 8" id="KW-0808">Transferase</keyword>
<dbReference type="GO" id="GO:0016020">
    <property type="term" value="C:membrane"/>
    <property type="evidence" value="ECO:0007669"/>
    <property type="project" value="UniProtKB-SubCell"/>
</dbReference>
<evidence type="ECO:0000256" key="1">
    <source>
        <dbReference type="ARBA" id="ARBA00004167"/>
    </source>
</evidence>
<sequence>MIRVVLRRCLQVTRTKLLTLCICVTIVCLLLFSLVPNTPYRDGRFYTFSPTTFKSSAAEGEGGREATGKPKLRFFKQVAGHDIFLYSAIANSREPEEGELNIIITAFDSTETDSLQCCAVMKGKTLFTAPATIFHKYYIEDILGPFLEKFKNSQTRAKQYACVVPELGIDVSHVTLTASSCPVREEEYLPVIFPKSVPQGLALCAKSAFGDGLDPNKLMEWFEVQRLLGVDHIQLMDLNNPEPVQKVFRYYKDMGLLNPLPYELPGPPYHRGLDQPHWVPQQASHDETFSILDCKQRLRGYSYVMGHDMDEVLMPAQHVSIKDLIKEQLMLRPDAAGFYFYTQFFIYDWGPINKKTDISYFGYLNSTLPRNECKKYVYLMSRVVQARTHSFFSRSPYQQYFIPMKDAILHHYRKCPAHVWKTCDPPKMTDRSMLRFQGQLEKGLEKARQAIGIRPTAS</sequence>
<dbReference type="GO" id="GO:0005737">
    <property type="term" value="C:cytoplasm"/>
    <property type="evidence" value="ECO:0007669"/>
    <property type="project" value="TreeGrafter"/>
</dbReference>
<evidence type="ECO:0000313" key="9">
    <source>
        <dbReference type="EMBL" id="KAK7095226.1"/>
    </source>
</evidence>
<keyword evidence="3 8" id="KW-0328">Glycosyltransferase</keyword>
<dbReference type="AlphaFoldDB" id="A0AAN9AYC5"/>
<name>A0AAN9AYC5_9CAEN</name>
<accession>A0AAN9AYC5</accession>
<feature type="transmembrane region" description="Helical" evidence="8">
    <location>
        <begin position="17"/>
        <end position="35"/>
    </location>
</feature>
<dbReference type="Pfam" id="PF01697">
    <property type="entry name" value="Glyco_transf_92"/>
    <property type="match status" value="1"/>
</dbReference>
<reference evidence="9 10" key="1">
    <citation type="submission" date="2024-02" db="EMBL/GenBank/DDBJ databases">
        <title>Chromosome-scale genome assembly of the rough periwinkle Littorina saxatilis.</title>
        <authorList>
            <person name="De Jode A."/>
            <person name="Faria R."/>
            <person name="Formenti G."/>
            <person name="Sims Y."/>
            <person name="Smith T.P."/>
            <person name="Tracey A."/>
            <person name="Wood J.M.D."/>
            <person name="Zagrodzka Z.B."/>
            <person name="Johannesson K."/>
            <person name="Butlin R.K."/>
            <person name="Leder E.H."/>
        </authorList>
    </citation>
    <scope>NUCLEOTIDE SEQUENCE [LARGE SCALE GENOMIC DNA]</scope>
    <source>
        <strain evidence="9">Snail1</strain>
        <tissue evidence="9">Muscle</tissue>
    </source>
</reference>
<keyword evidence="6 8" id="KW-1133">Transmembrane helix</keyword>
<dbReference type="InterPro" id="IPR008166">
    <property type="entry name" value="Glyco_transf_92"/>
</dbReference>
<dbReference type="Proteomes" id="UP001374579">
    <property type="component" value="Unassembled WGS sequence"/>
</dbReference>
<keyword evidence="10" id="KW-1185">Reference proteome</keyword>
<evidence type="ECO:0000256" key="6">
    <source>
        <dbReference type="ARBA" id="ARBA00022989"/>
    </source>
</evidence>
<evidence type="ECO:0000256" key="8">
    <source>
        <dbReference type="RuleBase" id="RU366017"/>
    </source>
</evidence>
<evidence type="ECO:0000256" key="4">
    <source>
        <dbReference type="ARBA" id="ARBA00022679"/>
    </source>
</evidence>
<keyword evidence="7 8" id="KW-0472">Membrane</keyword>
<dbReference type="EC" id="2.4.1.-" evidence="8"/>
<protein>
    <recommendedName>
        <fullName evidence="8">Glycosyltransferase family 92 protein</fullName>
        <ecNumber evidence="8">2.4.1.-</ecNumber>
    </recommendedName>
</protein>
<dbReference type="EMBL" id="JBAMIC010000018">
    <property type="protein sequence ID" value="KAK7095226.1"/>
    <property type="molecule type" value="Genomic_DNA"/>
</dbReference>
<evidence type="ECO:0000256" key="5">
    <source>
        <dbReference type="ARBA" id="ARBA00022692"/>
    </source>
</evidence>
<proteinExistence type="inferred from homology"/>
<comment type="caution">
    <text evidence="9">The sequence shown here is derived from an EMBL/GenBank/DDBJ whole genome shotgun (WGS) entry which is preliminary data.</text>
</comment>
<evidence type="ECO:0000256" key="3">
    <source>
        <dbReference type="ARBA" id="ARBA00022676"/>
    </source>
</evidence>